<dbReference type="InterPro" id="IPR036249">
    <property type="entry name" value="Thioredoxin-like_sf"/>
</dbReference>
<dbReference type="GO" id="GO:0005777">
    <property type="term" value="C:peroxisome"/>
    <property type="evidence" value="ECO:0007669"/>
    <property type="project" value="TreeGrafter"/>
</dbReference>
<comment type="caution">
    <text evidence="2">The sequence shown here is derived from an EMBL/GenBank/DDBJ whole genome shotgun (WGS) entry which is preliminary data.</text>
</comment>
<dbReference type="InterPro" id="IPR001853">
    <property type="entry name" value="DSBA-like_thioredoxin_dom"/>
</dbReference>
<dbReference type="PANTHER" id="PTHR42943:SF13">
    <property type="entry name" value="GLUTATHIONE S-TRANSFERASE KAPPA-RELATED"/>
    <property type="match status" value="1"/>
</dbReference>
<dbReference type="STRING" id="150374.A0A0M9VSQ4"/>
<dbReference type="SUPFAM" id="SSF52833">
    <property type="entry name" value="Thioredoxin-like"/>
    <property type="match status" value="1"/>
</dbReference>
<dbReference type="EMBL" id="LGSR01000022">
    <property type="protein sequence ID" value="KOS17965.1"/>
    <property type="molecule type" value="Genomic_DNA"/>
</dbReference>
<dbReference type="InterPro" id="IPR051924">
    <property type="entry name" value="GST_Kappa/NadH"/>
</dbReference>
<dbReference type="GO" id="GO:0006749">
    <property type="term" value="P:glutathione metabolic process"/>
    <property type="evidence" value="ECO:0007669"/>
    <property type="project" value="TreeGrafter"/>
</dbReference>
<dbReference type="Pfam" id="PF01323">
    <property type="entry name" value="DSBA"/>
    <property type="match status" value="1"/>
</dbReference>
<evidence type="ECO:0000313" key="3">
    <source>
        <dbReference type="Proteomes" id="UP000053831"/>
    </source>
</evidence>
<dbReference type="OrthoDB" id="4664297at2759"/>
<organism evidence="2 3">
    <name type="scientific">Escovopsis weberi</name>
    <dbReference type="NCBI Taxonomy" id="150374"/>
    <lineage>
        <taxon>Eukaryota</taxon>
        <taxon>Fungi</taxon>
        <taxon>Dikarya</taxon>
        <taxon>Ascomycota</taxon>
        <taxon>Pezizomycotina</taxon>
        <taxon>Sordariomycetes</taxon>
        <taxon>Hypocreomycetidae</taxon>
        <taxon>Hypocreales</taxon>
        <taxon>Hypocreaceae</taxon>
        <taxon>Escovopsis</taxon>
    </lineage>
</organism>
<dbReference type="GO" id="GO:0004364">
    <property type="term" value="F:glutathione transferase activity"/>
    <property type="evidence" value="ECO:0007669"/>
    <property type="project" value="TreeGrafter"/>
</dbReference>
<reference evidence="2 3" key="1">
    <citation type="submission" date="2015-07" db="EMBL/GenBank/DDBJ databases">
        <title>The genome of the fungus Escovopsis weberi, a specialized disease agent of ant agriculture.</title>
        <authorList>
            <person name="de Man T.J."/>
            <person name="Stajich J.E."/>
            <person name="Kubicek C.P."/>
            <person name="Chenthamara K."/>
            <person name="Atanasova L."/>
            <person name="Druzhinina I.S."/>
            <person name="Birnbaum S."/>
            <person name="Barribeau S.M."/>
            <person name="Teiling C."/>
            <person name="Suen G."/>
            <person name="Currie C."/>
            <person name="Gerardo N.M."/>
        </authorList>
    </citation>
    <scope>NUCLEOTIDE SEQUENCE [LARGE SCALE GENOMIC DNA]</scope>
</reference>
<dbReference type="PANTHER" id="PTHR42943">
    <property type="entry name" value="GLUTATHIONE S-TRANSFERASE KAPPA"/>
    <property type="match status" value="1"/>
</dbReference>
<protein>
    <submittedName>
        <fullName evidence="2">Glutathione S-transferase kappa 1</fullName>
    </submittedName>
</protein>
<accession>A0A0M9VSQ4</accession>
<proteinExistence type="predicted"/>
<feature type="domain" description="DSBA-like thioredoxin" evidence="1">
    <location>
        <begin position="7"/>
        <end position="218"/>
    </location>
</feature>
<gene>
    <name evidence="2" type="ORF">ESCO_002408</name>
</gene>
<dbReference type="Gene3D" id="3.40.30.10">
    <property type="entry name" value="Glutaredoxin"/>
    <property type="match status" value="1"/>
</dbReference>
<dbReference type="Proteomes" id="UP000053831">
    <property type="component" value="Unassembled WGS sequence"/>
</dbReference>
<sequence>MAGGKRLDAFLDIASLYSFVAFEDLVRNLTAITANGVHVELHPVLLGAINKASGNQPPWALKAKAKYIDYDRVRACRRVGLPPLALPDNFLARAITTSALRALHHIKANHPQPVFLASFRALFCAFWLRGGVDLTQDDNLRDTLLRATEGPDGKGGRLFPEADVESIMSGRAGMKDAVRGATARALEVGAFGAPWFWASNGRGEEQPFFGSDRFNHIYEFLEIPFSDVEAKPPSKAKL</sequence>
<dbReference type="GO" id="GO:0005739">
    <property type="term" value="C:mitochondrion"/>
    <property type="evidence" value="ECO:0007669"/>
    <property type="project" value="TreeGrafter"/>
</dbReference>
<keyword evidence="3" id="KW-1185">Reference proteome</keyword>
<evidence type="ECO:0000259" key="1">
    <source>
        <dbReference type="Pfam" id="PF01323"/>
    </source>
</evidence>
<name>A0A0M9VSQ4_ESCWE</name>
<dbReference type="GO" id="GO:0004602">
    <property type="term" value="F:glutathione peroxidase activity"/>
    <property type="evidence" value="ECO:0007669"/>
    <property type="project" value="TreeGrafter"/>
</dbReference>
<evidence type="ECO:0000313" key="2">
    <source>
        <dbReference type="EMBL" id="KOS17965.1"/>
    </source>
</evidence>
<keyword evidence="2" id="KW-0808">Transferase</keyword>
<dbReference type="AlphaFoldDB" id="A0A0M9VSQ4"/>